<dbReference type="EMBL" id="BLXT01003994">
    <property type="protein sequence ID" value="GFO08776.1"/>
    <property type="molecule type" value="Genomic_DNA"/>
</dbReference>
<sequence length="87" mass="10186">MLVCDGINDIVESRSKVPKLWLALMVLAALIWSGDSNTLCSLDECENCVLHRSDFGCECPLSDPCWDYWRQRHRELELEESQWEQIR</sequence>
<keyword evidence="1" id="KW-0732">Signal</keyword>
<accession>A0AAV4AQB4</accession>
<dbReference type="AlphaFoldDB" id="A0AAV4AQB4"/>
<reference evidence="2 3" key="1">
    <citation type="journal article" date="2021" name="Elife">
        <title>Chloroplast acquisition without the gene transfer in kleptoplastic sea slugs, Plakobranchus ocellatus.</title>
        <authorList>
            <person name="Maeda T."/>
            <person name="Takahashi S."/>
            <person name="Yoshida T."/>
            <person name="Shimamura S."/>
            <person name="Takaki Y."/>
            <person name="Nagai Y."/>
            <person name="Toyoda A."/>
            <person name="Suzuki Y."/>
            <person name="Arimoto A."/>
            <person name="Ishii H."/>
            <person name="Satoh N."/>
            <person name="Nishiyama T."/>
            <person name="Hasebe M."/>
            <person name="Maruyama T."/>
            <person name="Minagawa J."/>
            <person name="Obokata J."/>
            <person name="Shigenobu S."/>
        </authorList>
    </citation>
    <scope>NUCLEOTIDE SEQUENCE [LARGE SCALE GENOMIC DNA]</scope>
</reference>
<keyword evidence="3" id="KW-1185">Reference proteome</keyword>
<feature type="chain" id="PRO_5043921099" evidence="1">
    <location>
        <begin position="37"/>
        <end position="87"/>
    </location>
</feature>
<evidence type="ECO:0000256" key="1">
    <source>
        <dbReference type="SAM" id="SignalP"/>
    </source>
</evidence>
<evidence type="ECO:0000313" key="3">
    <source>
        <dbReference type="Proteomes" id="UP000735302"/>
    </source>
</evidence>
<evidence type="ECO:0000313" key="2">
    <source>
        <dbReference type="EMBL" id="GFO08776.1"/>
    </source>
</evidence>
<feature type="signal peptide" evidence="1">
    <location>
        <begin position="1"/>
        <end position="36"/>
    </location>
</feature>
<proteinExistence type="predicted"/>
<dbReference type="Proteomes" id="UP000735302">
    <property type="component" value="Unassembled WGS sequence"/>
</dbReference>
<comment type="caution">
    <text evidence="2">The sequence shown here is derived from an EMBL/GenBank/DDBJ whole genome shotgun (WGS) entry which is preliminary data.</text>
</comment>
<protein>
    <submittedName>
        <fullName evidence="2">Uncharacterized protein</fullName>
    </submittedName>
</protein>
<organism evidence="2 3">
    <name type="scientific">Plakobranchus ocellatus</name>
    <dbReference type="NCBI Taxonomy" id="259542"/>
    <lineage>
        <taxon>Eukaryota</taxon>
        <taxon>Metazoa</taxon>
        <taxon>Spiralia</taxon>
        <taxon>Lophotrochozoa</taxon>
        <taxon>Mollusca</taxon>
        <taxon>Gastropoda</taxon>
        <taxon>Heterobranchia</taxon>
        <taxon>Euthyneura</taxon>
        <taxon>Panpulmonata</taxon>
        <taxon>Sacoglossa</taxon>
        <taxon>Placobranchoidea</taxon>
        <taxon>Plakobranchidae</taxon>
        <taxon>Plakobranchus</taxon>
    </lineage>
</organism>
<gene>
    <name evidence="2" type="ORF">PoB_003528100</name>
</gene>
<name>A0AAV4AQB4_9GAST</name>